<feature type="compositionally biased region" description="Pro residues" evidence="1">
    <location>
        <begin position="232"/>
        <end position="249"/>
    </location>
</feature>
<keyword evidence="4" id="KW-1185">Reference proteome</keyword>
<dbReference type="RefSeq" id="WP_224193996.1">
    <property type="nucleotide sequence ID" value="NZ_JAIRAU010000028.1"/>
</dbReference>
<feature type="transmembrane region" description="Helical" evidence="2">
    <location>
        <begin position="12"/>
        <end position="34"/>
    </location>
</feature>
<name>A0ABS7TVE1_9BACT</name>
<feature type="compositionally biased region" description="Pro residues" evidence="1">
    <location>
        <begin position="44"/>
        <end position="56"/>
    </location>
</feature>
<organism evidence="3 4">
    <name type="scientific">Nannocystis pusilla</name>
    <dbReference type="NCBI Taxonomy" id="889268"/>
    <lineage>
        <taxon>Bacteria</taxon>
        <taxon>Pseudomonadati</taxon>
        <taxon>Myxococcota</taxon>
        <taxon>Polyangia</taxon>
        <taxon>Nannocystales</taxon>
        <taxon>Nannocystaceae</taxon>
        <taxon>Nannocystis</taxon>
    </lineage>
</organism>
<keyword evidence="2" id="KW-1133">Transmembrane helix</keyword>
<evidence type="ECO:0000256" key="1">
    <source>
        <dbReference type="SAM" id="MobiDB-lite"/>
    </source>
</evidence>
<sequence length="304" mass="31813">MNSLEPRPTGRPALVGWLLPFLCVSAALIAHWVLSVPPGPLPPPVVKEPPPKPNPLPAGDEDDDKDKDPFEPFTAPRADGLLAQLHEAYDGVAFKAEPTFEAWSVAHRPLITQVITATRLQTFKGVVPSPSVSTSNVECHTIRCRFTLSSSKQEDLQSLLDAVAALQIDGAPLWHTWKPDDIAEEPAKRTNAKPRMRTQVLVSFSRDLPKIDQIKLQSGAPLKPATITPVKVPNPNPGAAPTGKPPTGPLGPGGATTGPRPTPAPPTGATSSTASPSTAPPGSTAPASSTAQPSSTARGPGHTP</sequence>
<evidence type="ECO:0000313" key="3">
    <source>
        <dbReference type="EMBL" id="MBZ5712179.1"/>
    </source>
</evidence>
<evidence type="ECO:0000256" key="2">
    <source>
        <dbReference type="SAM" id="Phobius"/>
    </source>
</evidence>
<feature type="region of interest" description="Disordered" evidence="1">
    <location>
        <begin position="215"/>
        <end position="304"/>
    </location>
</feature>
<reference evidence="3" key="1">
    <citation type="submission" date="2021-08" db="EMBL/GenBank/DDBJ databases">
        <authorList>
            <person name="Stevens D.C."/>
        </authorList>
    </citation>
    <scope>NUCLEOTIDE SEQUENCE</scope>
    <source>
        <strain evidence="3">DSM 53165</strain>
    </source>
</reference>
<keyword evidence="2" id="KW-0472">Membrane</keyword>
<proteinExistence type="predicted"/>
<feature type="compositionally biased region" description="Low complexity" evidence="1">
    <location>
        <begin position="267"/>
        <end position="297"/>
    </location>
</feature>
<dbReference type="EMBL" id="JAIRAU010000028">
    <property type="protein sequence ID" value="MBZ5712179.1"/>
    <property type="molecule type" value="Genomic_DNA"/>
</dbReference>
<accession>A0ABS7TVE1</accession>
<comment type="caution">
    <text evidence="3">The sequence shown here is derived from an EMBL/GenBank/DDBJ whole genome shotgun (WGS) entry which is preliminary data.</text>
</comment>
<keyword evidence="2" id="KW-0812">Transmembrane</keyword>
<dbReference type="Proteomes" id="UP001139031">
    <property type="component" value="Unassembled WGS sequence"/>
</dbReference>
<feature type="region of interest" description="Disordered" evidence="1">
    <location>
        <begin position="44"/>
        <end position="73"/>
    </location>
</feature>
<gene>
    <name evidence="3" type="ORF">K7C98_23305</name>
</gene>
<protein>
    <submittedName>
        <fullName evidence="3">Uncharacterized protein</fullName>
    </submittedName>
</protein>
<evidence type="ECO:0000313" key="4">
    <source>
        <dbReference type="Proteomes" id="UP001139031"/>
    </source>
</evidence>